<dbReference type="PIRSF" id="PIRSF029187">
    <property type="entry name" value="Shr3_AAP_chap"/>
    <property type="match status" value="1"/>
</dbReference>
<keyword evidence="2" id="KW-0472">Membrane</keyword>
<feature type="transmembrane region" description="Helical" evidence="2">
    <location>
        <begin position="135"/>
        <end position="159"/>
    </location>
</feature>
<dbReference type="AlphaFoldDB" id="A3LTL0"/>
<dbReference type="KEGG" id="pic:PICST_71926"/>
<evidence type="ECO:0000313" key="3">
    <source>
        <dbReference type="EMBL" id="ABN66084.1"/>
    </source>
</evidence>
<dbReference type="Proteomes" id="UP000002258">
    <property type="component" value="Chromosome 4"/>
</dbReference>
<dbReference type="SMART" id="SM00786">
    <property type="entry name" value="SHR3_chaperone"/>
    <property type="match status" value="1"/>
</dbReference>
<keyword evidence="4" id="KW-1185">Reference proteome</keyword>
<dbReference type="Pfam" id="PF08229">
    <property type="entry name" value="SHR3_chaperone"/>
    <property type="match status" value="1"/>
</dbReference>
<keyword evidence="2" id="KW-0812">Transmembrane</keyword>
<keyword evidence="2" id="KW-1133">Transmembrane helix</keyword>
<dbReference type="GeneID" id="4838974"/>
<dbReference type="OrthoDB" id="5229808at2759"/>
<dbReference type="InParanoid" id="A3LTL0"/>
<reference evidence="3 4" key="1">
    <citation type="journal article" date="2007" name="Nat. Biotechnol.">
        <title>Genome sequence of the lignocellulose-bioconverting and xylose-fermenting yeast Pichia stipitis.</title>
        <authorList>
            <person name="Jeffries T.W."/>
            <person name="Grigoriev I.V."/>
            <person name="Grimwood J."/>
            <person name="Laplaza J.M."/>
            <person name="Aerts A."/>
            <person name="Salamov A."/>
            <person name="Schmutz J."/>
            <person name="Lindquist E."/>
            <person name="Dehal P."/>
            <person name="Shapiro H."/>
            <person name="Jin Y.S."/>
            <person name="Passoth V."/>
            <person name="Richardson P.M."/>
        </authorList>
    </citation>
    <scope>NUCLEOTIDE SEQUENCE [LARGE SCALE GENOMIC DNA]</scope>
    <source>
        <strain evidence="4">ATCC 58785 / CBS 6054 / NBRC 10063 / NRRL Y-11545</strain>
    </source>
</reference>
<evidence type="ECO:0000256" key="1">
    <source>
        <dbReference type="SAM" id="MobiDB-lite"/>
    </source>
</evidence>
<dbReference type="GO" id="GO:0006888">
    <property type="term" value="P:endoplasmic reticulum to Golgi vesicle-mediated transport"/>
    <property type="evidence" value="ECO:0007669"/>
    <property type="project" value="TreeGrafter"/>
</dbReference>
<dbReference type="InterPro" id="IPR013248">
    <property type="entry name" value="Psh3/Shr3"/>
</dbReference>
<sequence>MAYKDIVPVGTGLIIAAASFGLGVVYAQWPYDLNTLWKHDETGAAFDLSLAHYTLWAQSPNYVHHVLHFVMGLGLIGSFIKLYKPKGDAKYFEYGSLGLLMVAIIIYLTNLRIGVNSCLTGQWGDVDMNTGVNVIAASEAMIVLVLVGVLTLQAGLYYAEWYDEKLREDFFKKEAEAAAAKEEEAKGESTGVDSKKKATKRK</sequence>
<evidence type="ECO:0008006" key="5">
    <source>
        <dbReference type="Google" id="ProtNLM"/>
    </source>
</evidence>
<feature type="transmembrane region" description="Helical" evidence="2">
    <location>
        <begin position="94"/>
        <end position="115"/>
    </location>
</feature>
<feature type="transmembrane region" description="Helical" evidence="2">
    <location>
        <begin position="7"/>
        <end position="29"/>
    </location>
</feature>
<dbReference type="GO" id="GO:0005789">
    <property type="term" value="C:endoplasmic reticulum membrane"/>
    <property type="evidence" value="ECO:0007669"/>
    <property type="project" value="TreeGrafter"/>
</dbReference>
<dbReference type="PANTHER" id="PTHR28228:SF1">
    <property type="entry name" value="SECRETORY COMPONENT PROTEIN SHR3"/>
    <property type="match status" value="1"/>
</dbReference>
<protein>
    <recommendedName>
        <fullName evidence="5">Secretory component protein SHR3</fullName>
    </recommendedName>
</protein>
<feature type="transmembrane region" description="Helical" evidence="2">
    <location>
        <begin position="62"/>
        <end position="82"/>
    </location>
</feature>
<accession>A3LTL0</accession>
<feature type="region of interest" description="Disordered" evidence="1">
    <location>
        <begin position="180"/>
        <end position="202"/>
    </location>
</feature>
<name>A3LTL0_PICST</name>
<evidence type="ECO:0000313" key="4">
    <source>
        <dbReference type="Proteomes" id="UP000002258"/>
    </source>
</evidence>
<dbReference type="PANTHER" id="PTHR28228">
    <property type="entry name" value="SECRETORY COMPONENT PROTEIN SHR3"/>
    <property type="match status" value="1"/>
</dbReference>
<evidence type="ECO:0000256" key="2">
    <source>
        <dbReference type="SAM" id="Phobius"/>
    </source>
</evidence>
<dbReference type="HOGENOM" id="CLU_080510_1_0_1"/>
<organism evidence="3 4">
    <name type="scientific">Scheffersomyces stipitis (strain ATCC 58785 / CBS 6054 / NBRC 10063 / NRRL Y-11545)</name>
    <name type="common">Yeast</name>
    <name type="synonym">Pichia stipitis</name>
    <dbReference type="NCBI Taxonomy" id="322104"/>
    <lineage>
        <taxon>Eukaryota</taxon>
        <taxon>Fungi</taxon>
        <taxon>Dikarya</taxon>
        <taxon>Ascomycota</taxon>
        <taxon>Saccharomycotina</taxon>
        <taxon>Pichiomycetes</taxon>
        <taxon>Debaryomycetaceae</taxon>
        <taxon>Scheffersomyces</taxon>
    </lineage>
</organism>
<dbReference type="RefSeq" id="XP_001384113.1">
    <property type="nucleotide sequence ID" value="XM_001384076.1"/>
</dbReference>
<gene>
    <name evidence="3" type="ORF">PICST_71926</name>
</gene>
<dbReference type="eggNOG" id="ENOG502RXJB">
    <property type="taxonomic scope" value="Eukaryota"/>
</dbReference>
<dbReference type="OMA" id="ANMLFDG"/>
<dbReference type="GO" id="GO:0051082">
    <property type="term" value="F:unfolded protein binding"/>
    <property type="evidence" value="ECO:0007669"/>
    <property type="project" value="TreeGrafter"/>
</dbReference>
<dbReference type="EMBL" id="CP000498">
    <property type="protein sequence ID" value="ABN66084.1"/>
    <property type="molecule type" value="Genomic_DNA"/>
</dbReference>
<proteinExistence type="predicted"/>
<dbReference type="FunCoup" id="A3LTL0">
    <property type="interactions" value="59"/>
</dbReference>